<protein>
    <submittedName>
        <fullName evidence="2">Uncharacterized protein</fullName>
    </submittedName>
</protein>
<reference evidence="2" key="2">
    <citation type="submission" date="2020-07" db="EMBL/GenBank/DDBJ databases">
        <authorList>
            <person name="Vera ALvarez R."/>
            <person name="Arias-Moreno D.M."/>
            <person name="Jimenez-Jacinto V."/>
            <person name="Jimenez-Bremont J.F."/>
            <person name="Swaminathan K."/>
            <person name="Moose S.P."/>
            <person name="Guerrero-Gonzalez M.L."/>
            <person name="Marino-Ramirez L."/>
            <person name="Landsman D."/>
            <person name="Rodriguez-Kessler M."/>
            <person name="Delgado-Sanchez P."/>
        </authorList>
    </citation>
    <scope>NUCLEOTIDE SEQUENCE</scope>
    <source>
        <tissue evidence="2">Cladode</tissue>
    </source>
</reference>
<feature type="compositionally biased region" description="Low complexity" evidence="1">
    <location>
        <begin position="74"/>
        <end position="83"/>
    </location>
</feature>
<evidence type="ECO:0000256" key="1">
    <source>
        <dbReference type="SAM" id="MobiDB-lite"/>
    </source>
</evidence>
<organism evidence="2">
    <name type="scientific">Opuntia streptacantha</name>
    <name type="common">Prickly pear cactus</name>
    <name type="synonym">Opuntia cardona</name>
    <dbReference type="NCBI Taxonomy" id="393608"/>
    <lineage>
        <taxon>Eukaryota</taxon>
        <taxon>Viridiplantae</taxon>
        <taxon>Streptophyta</taxon>
        <taxon>Embryophyta</taxon>
        <taxon>Tracheophyta</taxon>
        <taxon>Spermatophyta</taxon>
        <taxon>Magnoliopsida</taxon>
        <taxon>eudicotyledons</taxon>
        <taxon>Gunneridae</taxon>
        <taxon>Pentapetalae</taxon>
        <taxon>Caryophyllales</taxon>
        <taxon>Cactineae</taxon>
        <taxon>Cactaceae</taxon>
        <taxon>Opuntioideae</taxon>
        <taxon>Opuntia</taxon>
    </lineage>
</organism>
<accession>A0A7C8YST6</accession>
<evidence type="ECO:0000313" key="2">
    <source>
        <dbReference type="EMBL" id="MBA4625351.1"/>
    </source>
</evidence>
<name>A0A7C8YST6_OPUST</name>
<dbReference type="AlphaFoldDB" id="A0A7C8YST6"/>
<reference evidence="2" key="1">
    <citation type="journal article" date="2013" name="J. Plant Res.">
        <title>Effect of fungi and light on seed germination of three Opuntia species from semiarid lands of central Mexico.</title>
        <authorList>
            <person name="Delgado-Sanchez P."/>
            <person name="Jimenez-Bremont J.F."/>
            <person name="Guerrero-Gonzalez Mde L."/>
            <person name="Flores J."/>
        </authorList>
    </citation>
    <scope>NUCLEOTIDE SEQUENCE</scope>
    <source>
        <tissue evidence="2">Cladode</tissue>
    </source>
</reference>
<proteinExistence type="predicted"/>
<feature type="region of interest" description="Disordered" evidence="1">
    <location>
        <begin position="1"/>
        <end position="22"/>
    </location>
</feature>
<sequence>MEKVMKQDLVGRPRSSGHDTLKQSLHSMVANNRDNVQVSRYDPAHPDVIDELETAASDTSEPDIHHFHPAPKVSSMSNGLSGSRSRKPLVKTSQNMEKKSMIPAAPLRKVTNGTSPHISRNGVPAGHMKRRTGNTNTK</sequence>
<feature type="compositionally biased region" description="Basic and acidic residues" evidence="1">
    <location>
        <begin position="1"/>
        <end position="21"/>
    </location>
</feature>
<dbReference type="EMBL" id="GISG01051625">
    <property type="protein sequence ID" value="MBA4625351.1"/>
    <property type="molecule type" value="Transcribed_RNA"/>
</dbReference>
<feature type="region of interest" description="Disordered" evidence="1">
    <location>
        <begin position="45"/>
        <end position="138"/>
    </location>
</feature>